<dbReference type="RefSeq" id="WP_145904306.1">
    <property type="nucleotide sequence ID" value="NZ_BAAAMZ010000019.1"/>
</dbReference>
<keyword evidence="2" id="KW-0255">Endonuclease</keyword>
<dbReference type="SUPFAM" id="SSF52980">
    <property type="entry name" value="Restriction endonuclease-like"/>
    <property type="match status" value="1"/>
</dbReference>
<keyword evidence="2" id="KW-0378">Hydrolase</keyword>
<accession>A0A561UEJ7</accession>
<sequence length="186" mass="20101">MSALTHDVAAFPGDGELLDAFLALKTPPGFKAELIEGKIIVTPPPDGEHETVIGRVAKQVFRKCTEDLDFAPTKGLVVPDGRYIPDGTFARRGAFSAAESWWRPEGALLVLEVTSSRPGKDREEKRTGYAAAGIPLYLLVDREADQVVLHSDPKDGQYRGTVTVKLGDPLDLPAPFSFALDTGDLL</sequence>
<dbReference type="GO" id="GO:0004519">
    <property type="term" value="F:endonuclease activity"/>
    <property type="evidence" value="ECO:0007669"/>
    <property type="project" value="UniProtKB-KW"/>
</dbReference>
<evidence type="ECO:0000259" key="1">
    <source>
        <dbReference type="Pfam" id="PF05685"/>
    </source>
</evidence>
<dbReference type="InterPro" id="IPR008538">
    <property type="entry name" value="Uma2"/>
</dbReference>
<dbReference type="Pfam" id="PF05685">
    <property type="entry name" value="Uma2"/>
    <property type="match status" value="1"/>
</dbReference>
<keyword evidence="3" id="KW-1185">Reference proteome</keyword>
<proteinExistence type="predicted"/>
<protein>
    <submittedName>
        <fullName evidence="2">Uma2 family endonuclease</fullName>
    </submittedName>
</protein>
<reference evidence="2 3" key="1">
    <citation type="submission" date="2019-06" db="EMBL/GenBank/DDBJ databases">
        <title>Sequencing the genomes of 1000 actinobacteria strains.</title>
        <authorList>
            <person name="Klenk H.-P."/>
        </authorList>
    </citation>
    <scope>NUCLEOTIDE SEQUENCE [LARGE SCALE GENOMIC DNA]</scope>
    <source>
        <strain evidence="2 3">DSM 44826</strain>
    </source>
</reference>
<gene>
    <name evidence="2" type="ORF">FHX73_111590</name>
</gene>
<comment type="caution">
    <text evidence="2">The sequence shown here is derived from an EMBL/GenBank/DDBJ whole genome shotgun (WGS) entry which is preliminary data.</text>
</comment>
<evidence type="ECO:0000313" key="3">
    <source>
        <dbReference type="Proteomes" id="UP000317940"/>
    </source>
</evidence>
<dbReference type="InterPro" id="IPR012296">
    <property type="entry name" value="Nuclease_put_TT1808"/>
</dbReference>
<dbReference type="Gene3D" id="3.90.1570.10">
    <property type="entry name" value="tt1808, chain A"/>
    <property type="match status" value="1"/>
</dbReference>
<feature type="domain" description="Putative restriction endonuclease" evidence="1">
    <location>
        <begin position="19"/>
        <end position="180"/>
    </location>
</feature>
<dbReference type="InterPro" id="IPR011335">
    <property type="entry name" value="Restrct_endonuc-II-like"/>
</dbReference>
<organism evidence="2 3">
    <name type="scientific">Kitasatospora viridis</name>
    <dbReference type="NCBI Taxonomy" id="281105"/>
    <lineage>
        <taxon>Bacteria</taxon>
        <taxon>Bacillati</taxon>
        <taxon>Actinomycetota</taxon>
        <taxon>Actinomycetes</taxon>
        <taxon>Kitasatosporales</taxon>
        <taxon>Streptomycetaceae</taxon>
        <taxon>Kitasatospora</taxon>
    </lineage>
</organism>
<name>A0A561UEJ7_9ACTN</name>
<dbReference type="CDD" id="cd06260">
    <property type="entry name" value="DUF820-like"/>
    <property type="match status" value="1"/>
</dbReference>
<dbReference type="OrthoDB" id="4537149at2"/>
<dbReference type="Proteomes" id="UP000317940">
    <property type="component" value="Unassembled WGS sequence"/>
</dbReference>
<keyword evidence="2" id="KW-0540">Nuclease</keyword>
<dbReference type="AlphaFoldDB" id="A0A561UEJ7"/>
<dbReference type="PANTHER" id="PTHR35400:SF3">
    <property type="entry name" value="SLL1072 PROTEIN"/>
    <property type="match status" value="1"/>
</dbReference>
<dbReference type="EMBL" id="VIWT01000001">
    <property type="protein sequence ID" value="TWF97790.1"/>
    <property type="molecule type" value="Genomic_DNA"/>
</dbReference>
<evidence type="ECO:0000313" key="2">
    <source>
        <dbReference type="EMBL" id="TWF97790.1"/>
    </source>
</evidence>
<dbReference type="PANTHER" id="PTHR35400">
    <property type="entry name" value="SLR1083 PROTEIN"/>
    <property type="match status" value="1"/>
</dbReference>